<dbReference type="EMBL" id="CM035409">
    <property type="protein sequence ID" value="KAH7438589.1"/>
    <property type="molecule type" value="Genomic_DNA"/>
</dbReference>
<dbReference type="OMA" id="ENMANGA"/>
<protein>
    <submittedName>
        <fullName evidence="2">Uncharacterized protein</fullName>
    </submittedName>
</protein>
<dbReference type="PANTHER" id="PTHR33598:SF2">
    <property type="entry name" value="MAR-BINDING FILAMENT-LIKE PROTEIN"/>
    <property type="match status" value="1"/>
</dbReference>
<evidence type="ECO:0000256" key="1">
    <source>
        <dbReference type="SAM" id="MobiDB-lite"/>
    </source>
</evidence>
<evidence type="ECO:0000313" key="3">
    <source>
        <dbReference type="Proteomes" id="UP000825935"/>
    </source>
</evidence>
<dbReference type="AlphaFoldDB" id="A0A8T2V2Z0"/>
<comment type="caution">
    <text evidence="2">The sequence shown here is derived from an EMBL/GenBank/DDBJ whole genome shotgun (WGS) entry which is preliminary data.</text>
</comment>
<dbReference type="Pfam" id="PF05542">
    <property type="entry name" value="DUF760"/>
    <property type="match status" value="2"/>
</dbReference>
<dbReference type="Proteomes" id="UP000825935">
    <property type="component" value="Chromosome 4"/>
</dbReference>
<reference evidence="2" key="1">
    <citation type="submission" date="2021-08" db="EMBL/GenBank/DDBJ databases">
        <title>WGS assembly of Ceratopteris richardii.</title>
        <authorList>
            <person name="Marchant D.B."/>
            <person name="Chen G."/>
            <person name="Jenkins J."/>
            <person name="Shu S."/>
            <person name="Leebens-Mack J."/>
            <person name="Grimwood J."/>
            <person name="Schmutz J."/>
            <person name="Soltis P."/>
            <person name="Soltis D."/>
            <person name="Chen Z.-H."/>
        </authorList>
    </citation>
    <scope>NUCLEOTIDE SEQUENCE</scope>
    <source>
        <strain evidence="2">Whitten #5841</strain>
        <tissue evidence="2">Leaf</tissue>
    </source>
</reference>
<accession>A0A8T2V2Z0</accession>
<feature type="region of interest" description="Disordered" evidence="1">
    <location>
        <begin position="92"/>
        <end position="111"/>
    </location>
</feature>
<name>A0A8T2V2Z0_CERRI</name>
<evidence type="ECO:0000313" key="2">
    <source>
        <dbReference type="EMBL" id="KAH7438589.1"/>
    </source>
</evidence>
<dbReference type="OrthoDB" id="4115at2759"/>
<dbReference type="InterPro" id="IPR008479">
    <property type="entry name" value="DUF760"/>
</dbReference>
<keyword evidence="3" id="KW-1185">Reference proteome</keyword>
<sequence>MSLSGAACLRPLYFVECAKALLQPAGSSFSSGSVLSWTVRPHNRLIGRKADKEYLVGERCVTGHPFKRQQYSSSQHSCNLSCVIIQSRLREGGSENDDGSSNYHSLSRRGGTSKESPLLLNLIQEIQPLDVTQIGKEASSDSIDAMKRTISGMLGLLPSNQFQVTVETSREPITKLLVSSMMTGYTLRNAEYRLSLQKSLEASDDEDVTKGSNKEVAKQKNHFGEVESILDPILNEEESSFFTGKALEVIKSDMHPLVDDLNIVEPVGPLSKETKNYIDLLKRKLESISQELENQKRVNTGIQVQKMVSEEKNDLLDYLRSLAPEKVAELSQPTSPEVEDVIQHVIDELIDNPSTNLQHKGNQSGSQTGALSSSWDGNFIHECSSSPLKSQAAVTVSRDYLARLLFWCMLLGHHMRGLEYRLELSRALSLSGDVGWTIEDRKY</sequence>
<dbReference type="PANTHER" id="PTHR33598">
    <property type="entry name" value="OS02G0833400 PROTEIN"/>
    <property type="match status" value="1"/>
</dbReference>
<proteinExistence type="predicted"/>
<gene>
    <name evidence="2" type="ORF">KP509_04G022200</name>
</gene>
<organism evidence="2 3">
    <name type="scientific">Ceratopteris richardii</name>
    <name type="common">Triangle waterfern</name>
    <dbReference type="NCBI Taxonomy" id="49495"/>
    <lineage>
        <taxon>Eukaryota</taxon>
        <taxon>Viridiplantae</taxon>
        <taxon>Streptophyta</taxon>
        <taxon>Embryophyta</taxon>
        <taxon>Tracheophyta</taxon>
        <taxon>Polypodiopsida</taxon>
        <taxon>Polypodiidae</taxon>
        <taxon>Polypodiales</taxon>
        <taxon>Pteridineae</taxon>
        <taxon>Pteridaceae</taxon>
        <taxon>Parkerioideae</taxon>
        <taxon>Ceratopteris</taxon>
    </lineage>
</organism>